<feature type="compositionally biased region" description="Pro residues" evidence="1">
    <location>
        <begin position="63"/>
        <end position="72"/>
    </location>
</feature>
<dbReference type="Proteomes" id="UP000551616">
    <property type="component" value="Unassembled WGS sequence"/>
</dbReference>
<sequence>MSSSNAQSKDDGALSQESAPQIVVRVGQYFGCSDCGVTVEIPVEVVGRLVIPVDHSPQKPSDPEMPPLPQPPKAGQAKQSRAARSNRRRIDGLVVLGANEMERAFAWVSFHFKLLGLQGSEVKRLKTLFKKRRRHERLAPQSSYSGDDRAIPTKKKTLYPTRTSA</sequence>
<evidence type="ECO:0000313" key="3">
    <source>
        <dbReference type="Proteomes" id="UP000551616"/>
    </source>
</evidence>
<evidence type="ECO:0000256" key="1">
    <source>
        <dbReference type="SAM" id="MobiDB-lite"/>
    </source>
</evidence>
<gene>
    <name evidence="2" type="ORF">HOV93_43890</name>
</gene>
<feature type="region of interest" description="Disordered" evidence="1">
    <location>
        <begin position="133"/>
        <end position="165"/>
    </location>
</feature>
<keyword evidence="3" id="KW-1185">Reference proteome</keyword>
<dbReference type="RefSeq" id="WP_207398574.1">
    <property type="nucleotide sequence ID" value="NZ_JABRWO010000013.1"/>
</dbReference>
<dbReference type="EMBL" id="JABRWO010000013">
    <property type="protein sequence ID" value="MBA2117193.1"/>
    <property type="molecule type" value="Genomic_DNA"/>
</dbReference>
<comment type="caution">
    <text evidence="2">The sequence shown here is derived from an EMBL/GenBank/DDBJ whole genome shotgun (WGS) entry which is preliminary data.</text>
</comment>
<name>A0A7V8V949_9BACT</name>
<accession>A0A7V8V949</accession>
<proteinExistence type="predicted"/>
<reference evidence="2 3" key="1">
    <citation type="submission" date="2020-05" db="EMBL/GenBank/DDBJ databases">
        <title>Bremerella alba sp. nov., a novel planctomycete isolated from the surface of the macroalga Fucus spiralis.</title>
        <authorList>
            <person name="Godinho O."/>
            <person name="Botelho R."/>
            <person name="Albuquerque L."/>
            <person name="Wiegand S."/>
            <person name="Da Costa M.S."/>
            <person name="Lobo-Da-Cunha A."/>
            <person name="Jogler C."/>
            <person name="Lage O.M."/>
        </authorList>
    </citation>
    <scope>NUCLEOTIDE SEQUENCE [LARGE SCALE GENOMIC DNA]</scope>
    <source>
        <strain evidence="2 3">FF15</strain>
    </source>
</reference>
<protein>
    <submittedName>
        <fullName evidence="2">Uncharacterized protein</fullName>
    </submittedName>
</protein>
<feature type="region of interest" description="Disordered" evidence="1">
    <location>
        <begin position="54"/>
        <end position="88"/>
    </location>
</feature>
<organism evidence="2 3">
    <name type="scientific">Bremerella alba</name>
    <dbReference type="NCBI Taxonomy" id="980252"/>
    <lineage>
        <taxon>Bacteria</taxon>
        <taxon>Pseudomonadati</taxon>
        <taxon>Planctomycetota</taxon>
        <taxon>Planctomycetia</taxon>
        <taxon>Pirellulales</taxon>
        <taxon>Pirellulaceae</taxon>
        <taxon>Bremerella</taxon>
    </lineage>
</organism>
<evidence type="ECO:0000313" key="2">
    <source>
        <dbReference type="EMBL" id="MBA2117193.1"/>
    </source>
</evidence>
<dbReference type="AlphaFoldDB" id="A0A7V8V949"/>